<dbReference type="InterPro" id="IPR011741">
    <property type="entry name" value="Phg_2220_C"/>
</dbReference>
<gene>
    <name evidence="3" type="ORF">TM448A00151_0013</name>
    <name evidence="4" type="ORF">TM448B00189_0026</name>
</gene>
<dbReference type="EMBL" id="MT144596">
    <property type="protein sequence ID" value="QJH94133.1"/>
    <property type="molecule type" value="Genomic_DNA"/>
</dbReference>
<feature type="domain" description="Phage conserved hypothetical protein C-terminal" evidence="2">
    <location>
        <begin position="152"/>
        <end position="224"/>
    </location>
</feature>
<feature type="region of interest" description="Disordered" evidence="1">
    <location>
        <begin position="105"/>
        <end position="131"/>
    </location>
</feature>
<evidence type="ECO:0000256" key="1">
    <source>
        <dbReference type="SAM" id="MobiDB-lite"/>
    </source>
</evidence>
<accession>A0A6H1ZB78</accession>
<proteinExistence type="predicted"/>
<dbReference type="NCBIfam" id="TIGR02220">
    <property type="entry name" value="phg_TIGR02220"/>
    <property type="match status" value="1"/>
</dbReference>
<evidence type="ECO:0000259" key="2">
    <source>
        <dbReference type="Pfam" id="PF09524"/>
    </source>
</evidence>
<dbReference type="Pfam" id="PF09524">
    <property type="entry name" value="Phg_2220_C"/>
    <property type="match status" value="1"/>
</dbReference>
<protein>
    <submittedName>
        <fullName evidence="3">Putative replication protein</fullName>
    </submittedName>
</protein>
<evidence type="ECO:0000313" key="3">
    <source>
        <dbReference type="EMBL" id="QJA44814.1"/>
    </source>
</evidence>
<reference evidence="3" key="1">
    <citation type="submission" date="2020-03" db="EMBL/GenBank/DDBJ databases">
        <title>The deep terrestrial virosphere.</title>
        <authorList>
            <person name="Holmfeldt K."/>
            <person name="Nilsson E."/>
            <person name="Simone D."/>
            <person name="Lopez-Fernandez M."/>
            <person name="Wu X."/>
            <person name="de Brujin I."/>
            <person name="Lundin D."/>
            <person name="Andersson A."/>
            <person name="Bertilsson S."/>
            <person name="Dopson M."/>
        </authorList>
    </citation>
    <scope>NUCLEOTIDE SEQUENCE</scope>
    <source>
        <strain evidence="3">TM448A00151</strain>
        <strain evidence="4">TM448B00189</strain>
    </source>
</reference>
<evidence type="ECO:0000313" key="4">
    <source>
        <dbReference type="EMBL" id="QJH94133.1"/>
    </source>
</evidence>
<organism evidence="3">
    <name type="scientific">viral metagenome</name>
    <dbReference type="NCBI Taxonomy" id="1070528"/>
    <lineage>
        <taxon>unclassified sequences</taxon>
        <taxon>metagenomes</taxon>
        <taxon>organismal metagenomes</taxon>
    </lineage>
</organism>
<sequence>MYRGYFPLWRKIVDWGWYKDSNTKAVFLHLLLTMNHHKDSDFKGHKIKKGQCVHGRKELSAVLGLSEMQIRTSIKHLISTNEITIKATNKFTIYTLTNSEKYFPSNYLNNQPRNQQTTNKQPTSNQQVTTSNNVKNVKNVKKEIPSIPFSEIISDLNAVLKTSYKLSSVKTQQLLKSRWAEGYRLEDFKAVHQIKNREWKDDPKMSKYLRPETLYGNKFESYLNQKEVKKVGYL</sequence>
<dbReference type="AlphaFoldDB" id="A0A6H1ZB78"/>
<dbReference type="EMBL" id="MT143981">
    <property type="protein sequence ID" value="QJA44814.1"/>
    <property type="molecule type" value="Genomic_DNA"/>
</dbReference>
<name>A0A6H1ZB78_9ZZZZ</name>